<dbReference type="Proteomes" id="UP000466794">
    <property type="component" value="Unassembled WGS sequence"/>
</dbReference>
<sequence length="231" mass="26528">MQITEYSVVGLRSSVIDLRARGKPLRFRLFPMAHIGRAEFYREVAERLRDCDLIVSEGWDMPSSHGQAIVLAMRLTRQRGVRGLVHQDIDHAALGIPTVFPESVSGRRRRHRFSFWSLLDLLALTPYYTVVMALGGRNWLLRSRFEIDDNSDVRIRFMNKTFLHDRDEELISALAEVYEEHRERPEVVAVVYGAAHMPAVINALNARFGYRAVGAQWLTVFDEADLYRAVG</sequence>
<protein>
    <submittedName>
        <fullName evidence="2">Uncharacterized protein</fullName>
    </submittedName>
</protein>
<proteinExistence type="predicted"/>
<reference evidence="2 3" key="1">
    <citation type="submission" date="2019-12" db="EMBL/GenBank/DDBJ databases">
        <title>Nocardia sp. nov. ET3-3 isolated from soil.</title>
        <authorList>
            <person name="Kanchanasin P."/>
            <person name="Tanasupawat S."/>
            <person name="Yuki M."/>
            <person name="Kudo T."/>
        </authorList>
    </citation>
    <scope>NUCLEOTIDE SEQUENCE [LARGE SCALE GENOMIC DNA]</scope>
    <source>
        <strain evidence="2 3">ET3-3</strain>
    </source>
</reference>
<keyword evidence="1" id="KW-0812">Transmembrane</keyword>
<evidence type="ECO:0000313" key="3">
    <source>
        <dbReference type="Proteomes" id="UP000466794"/>
    </source>
</evidence>
<dbReference type="RefSeq" id="WP_157389979.1">
    <property type="nucleotide sequence ID" value="NZ_WRPP01000005.1"/>
</dbReference>
<evidence type="ECO:0000313" key="2">
    <source>
        <dbReference type="EMBL" id="MVU80306.1"/>
    </source>
</evidence>
<dbReference type="AlphaFoldDB" id="A0A7K1V101"/>
<keyword evidence="3" id="KW-1185">Reference proteome</keyword>
<accession>A0A7K1V101</accession>
<organism evidence="2 3">
    <name type="scientific">Nocardia terrae</name>
    <dbReference type="NCBI Taxonomy" id="2675851"/>
    <lineage>
        <taxon>Bacteria</taxon>
        <taxon>Bacillati</taxon>
        <taxon>Actinomycetota</taxon>
        <taxon>Actinomycetes</taxon>
        <taxon>Mycobacteriales</taxon>
        <taxon>Nocardiaceae</taxon>
        <taxon>Nocardia</taxon>
    </lineage>
</organism>
<comment type="caution">
    <text evidence="2">The sequence shown here is derived from an EMBL/GenBank/DDBJ whole genome shotgun (WGS) entry which is preliminary data.</text>
</comment>
<keyword evidence="1" id="KW-1133">Transmembrane helix</keyword>
<evidence type="ECO:0000256" key="1">
    <source>
        <dbReference type="SAM" id="Phobius"/>
    </source>
</evidence>
<name>A0A7K1V101_9NOCA</name>
<gene>
    <name evidence="2" type="ORF">GPX89_24040</name>
</gene>
<feature type="transmembrane region" description="Helical" evidence="1">
    <location>
        <begin position="113"/>
        <end position="134"/>
    </location>
</feature>
<dbReference type="EMBL" id="WRPP01000005">
    <property type="protein sequence ID" value="MVU80306.1"/>
    <property type="molecule type" value="Genomic_DNA"/>
</dbReference>
<keyword evidence="1" id="KW-0472">Membrane</keyword>